<evidence type="ECO:0000313" key="2">
    <source>
        <dbReference type="Proteomes" id="UP000886998"/>
    </source>
</evidence>
<comment type="caution">
    <text evidence="1">The sequence shown here is derived from an EMBL/GenBank/DDBJ whole genome shotgun (WGS) entry which is preliminary data.</text>
</comment>
<dbReference type="OrthoDB" id="6408630at2759"/>
<dbReference type="EMBL" id="BMAV01025997">
    <property type="protein sequence ID" value="GFS46422.1"/>
    <property type="molecule type" value="Genomic_DNA"/>
</dbReference>
<organism evidence="1 2">
    <name type="scientific">Trichonephila inaurata madagascariensis</name>
    <dbReference type="NCBI Taxonomy" id="2747483"/>
    <lineage>
        <taxon>Eukaryota</taxon>
        <taxon>Metazoa</taxon>
        <taxon>Ecdysozoa</taxon>
        <taxon>Arthropoda</taxon>
        <taxon>Chelicerata</taxon>
        <taxon>Arachnida</taxon>
        <taxon>Araneae</taxon>
        <taxon>Araneomorphae</taxon>
        <taxon>Entelegynae</taxon>
        <taxon>Araneoidea</taxon>
        <taxon>Nephilidae</taxon>
        <taxon>Trichonephila</taxon>
        <taxon>Trichonephila inaurata</taxon>
    </lineage>
</organism>
<proteinExistence type="predicted"/>
<dbReference type="AlphaFoldDB" id="A0A8X6JNA1"/>
<keyword evidence="2" id="KW-1185">Reference proteome</keyword>
<sequence>MLLKEIACSAEIKISKTNSGRRPWQIVLNGQFRLNLDHQHKEVTDSFSMTAAHERRTSNHEAFNLSSCHLFVLVCDTTIYHVRILSTKKRQNGQKHYHSNSDSEGFICEIWAATIDYLKY</sequence>
<protein>
    <submittedName>
        <fullName evidence="1">Uncharacterized protein</fullName>
    </submittedName>
</protein>
<gene>
    <name evidence="1" type="ORF">TNIN_221241</name>
</gene>
<reference evidence="1" key="1">
    <citation type="submission" date="2020-08" db="EMBL/GenBank/DDBJ databases">
        <title>Multicomponent nature underlies the extraordinary mechanical properties of spider dragline silk.</title>
        <authorList>
            <person name="Kono N."/>
            <person name="Nakamura H."/>
            <person name="Mori M."/>
            <person name="Yoshida Y."/>
            <person name="Ohtoshi R."/>
            <person name="Malay A.D."/>
            <person name="Moran D.A.P."/>
            <person name="Tomita M."/>
            <person name="Numata K."/>
            <person name="Arakawa K."/>
        </authorList>
    </citation>
    <scope>NUCLEOTIDE SEQUENCE</scope>
</reference>
<dbReference type="Proteomes" id="UP000886998">
    <property type="component" value="Unassembled WGS sequence"/>
</dbReference>
<evidence type="ECO:0000313" key="1">
    <source>
        <dbReference type="EMBL" id="GFS46422.1"/>
    </source>
</evidence>
<name>A0A8X6JNA1_9ARAC</name>
<accession>A0A8X6JNA1</accession>